<feature type="domain" description="Helicase ATP-binding" evidence="13">
    <location>
        <begin position="207"/>
        <end position="374"/>
    </location>
</feature>
<feature type="binding site" evidence="12">
    <location>
        <position position="464"/>
    </location>
    <ligand>
        <name>Zn(2+)</name>
        <dbReference type="ChEBI" id="CHEBI:29105"/>
        <label>2</label>
    </ligand>
</feature>
<dbReference type="PANTHER" id="PTHR30580:SF0">
    <property type="entry name" value="PRIMOSOMAL PROTEIN N"/>
    <property type="match status" value="1"/>
</dbReference>
<dbReference type="SMART" id="SM00490">
    <property type="entry name" value="HELICc"/>
    <property type="match status" value="1"/>
</dbReference>
<dbReference type="PANTHER" id="PTHR30580">
    <property type="entry name" value="PRIMOSOMAL PROTEIN N"/>
    <property type="match status" value="1"/>
</dbReference>
<dbReference type="FunFam" id="3.40.50.300:FF:000489">
    <property type="entry name" value="Primosome assembly protein PriA"/>
    <property type="match status" value="1"/>
</dbReference>
<dbReference type="Proteomes" id="UP000321201">
    <property type="component" value="Unassembled WGS sequence"/>
</dbReference>
<dbReference type="FunCoup" id="A0A5C7EGF0">
    <property type="interactions" value="338"/>
</dbReference>
<dbReference type="GO" id="GO:1990077">
    <property type="term" value="C:primosome complex"/>
    <property type="evidence" value="ECO:0007669"/>
    <property type="project" value="UniProtKB-UniRule"/>
</dbReference>
<keyword evidence="3 12" id="KW-0479">Metal-binding</keyword>
<dbReference type="GO" id="GO:0006269">
    <property type="term" value="P:DNA replication, synthesis of primer"/>
    <property type="evidence" value="ECO:0007669"/>
    <property type="project" value="UniProtKB-KW"/>
</dbReference>
<dbReference type="NCBIfam" id="TIGR00595">
    <property type="entry name" value="priA"/>
    <property type="match status" value="1"/>
</dbReference>
<comment type="catalytic activity">
    <reaction evidence="11 12">
        <text>ATP + H2O = ADP + phosphate + H(+)</text>
        <dbReference type="Rhea" id="RHEA:13065"/>
        <dbReference type="ChEBI" id="CHEBI:15377"/>
        <dbReference type="ChEBI" id="CHEBI:15378"/>
        <dbReference type="ChEBI" id="CHEBI:30616"/>
        <dbReference type="ChEBI" id="CHEBI:43474"/>
        <dbReference type="ChEBI" id="CHEBI:456216"/>
        <dbReference type="EC" id="5.6.2.4"/>
    </reaction>
</comment>
<dbReference type="SUPFAM" id="SSF52540">
    <property type="entry name" value="P-loop containing nucleoside triphosphate hydrolases"/>
    <property type="match status" value="1"/>
</dbReference>
<evidence type="ECO:0000256" key="8">
    <source>
        <dbReference type="ARBA" id="ARBA00022840"/>
    </source>
</evidence>
<dbReference type="PROSITE" id="PS51194">
    <property type="entry name" value="HELICASE_CTER"/>
    <property type="match status" value="1"/>
</dbReference>
<dbReference type="HAMAP" id="MF_00983">
    <property type="entry name" value="PriA"/>
    <property type="match status" value="1"/>
</dbReference>
<keyword evidence="2 12" id="KW-0235">DNA replication</keyword>
<dbReference type="FunFam" id="3.40.1440.60:FF:000001">
    <property type="entry name" value="Primosomal protein N"/>
    <property type="match status" value="1"/>
</dbReference>
<dbReference type="OrthoDB" id="5287268at2"/>
<keyword evidence="10 12" id="KW-0413">Isomerase</keyword>
<feature type="binding site" evidence="12">
    <location>
        <position position="443"/>
    </location>
    <ligand>
        <name>Zn(2+)</name>
        <dbReference type="ChEBI" id="CHEBI:29105"/>
        <label>2</label>
    </ligand>
</feature>
<dbReference type="InterPro" id="IPR041222">
    <property type="entry name" value="PriA_3primeBD"/>
</dbReference>
<keyword evidence="16" id="KW-1185">Reference proteome</keyword>
<evidence type="ECO:0000259" key="13">
    <source>
        <dbReference type="PROSITE" id="PS51192"/>
    </source>
</evidence>
<evidence type="ECO:0000256" key="1">
    <source>
        <dbReference type="ARBA" id="ARBA00022515"/>
    </source>
</evidence>
<comment type="cofactor">
    <cofactor evidence="12">
        <name>Zn(2+)</name>
        <dbReference type="ChEBI" id="CHEBI:29105"/>
    </cofactor>
    <text evidence="12">Binds 2 zinc ions per subunit.</text>
</comment>
<dbReference type="CDD" id="cd17929">
    <property type="entry name" value="DEXHc_priA"/>
    <property type="match status" value="1"/>
</dbReference>
<dbReference type="Pfam" id="PF18074">
    <property type="entry name" value="PriA_C"/>
    <property type="match status" value="1"/>
</dbReference>
<dbReference type="InterPro" id="IPR005259">
    <property type="entry name" value="PriA"/>
</dbReference>
<evidence type="ECO:0000256" key="3">
    <source>
        <dbReference type="ARBA" id="ARBA00022723"/>
    </source>
</evidence>
<evidence type="ECO:0000256" key="7">
    <source>
        <dbReference type="ARBA" id="ARBA00022833"/>
    </source>
</evidence>
<dbReference type="Pfam" id="PF00270">
    <property type="entry name" value="DEAD"/>
    <property type="match status" value="1"/>
</dbReference>
<dbReference type="PROSITE" id="PS51192">
    <property type="entry name" value="HELICASE_ATP_BIND_1"/>
    <property type="match status" value="1"/>
</dbReference>
<keyword evidence="8 12" id="KW-0067">ATP-binding</keyword>
<dbReference type="AlphaFoldDB" id="A0A5C7EGF0"/>
<dbReference type="GO" id="GO:0008270">
    <property type="term" value="F:zinc ion binding"/>
    <property type="evidence" value="ECO:0007669"/>
    <property type="project" value="UniProtKB-UniRule"/>
</dbReference>
<dbReference type="GO" id="GO:0003677">
    <property type="term" value="F:DNA binding"/>
    <property type="evidence" value="ECO:0007669"/>
    <property type="project" value="UniProtKB-UniRule"/>
</dbReference>
<keyword evidence="5 12" id="KW-0378">Hydrolase</keyword>
<dbReference type="GO" id="GO:0016887">
    <property type="term" value="F:ATP hydrolysis activity"/>
    <property type="evidence" value="ECO:0007669"/>
    <property type="project" value="RHEA"/>
</dbReference>
<dbReference type="InterPro" id="IPR041236">
    <property type="entry name" value="PriA_C"/>
</dbReference>
<dbReference type="Gene3D" id="3.40.50.300">
    <property type="entry name" value="P-loop containing nucleotide triphosphate hydrolases"/>
    <property type="match status" value="2"/>
</dbReference>
<dbReference type="SMART" id="SM00487">
    <property type="entry name" value="DEXDc"/>
    <property type="match status" value="1"/>
</dbReference>
<dbReference type="InterPro" id="IPR027417">
    <property type="entry name" value="P-loop_NTPase"/>
</dbReference>
<dbReference type="NCBIfam" id="NF004067">
    <property type="entry name" value="PRK05580.1-4"/>
    <property type="match status" value="1"/>
</dbReference>
<dbReference type="GO" id="GO:0006302">
    <property type="term" value="P:double-strand break repair"/>
    <property type="evidence" value="ECO:0007669"/>
    <property type="project" value="InterPro"/>
</dbReference>
<evidence type="ECO:0000259" key="14">
    <source>
        <dbReference type="PROSITE" id="PS51194"/>
    </source>
</evidence>
<comment type="catalytic activity">
    <reaction evidence="12">
        <text>Couples ATP hydrolysis with the unwinding of duplex DNA by translocating in the 3'-5' direction.</text>
        <dbReference type="EC" id="5.6.2.4"/>
    </reaction>
</comment>
<evidence type="ECO:0000256" key="4">
    <source>
        <dbReference type="ARBA" id="ARBA00022741"/>
    </source>
</evidence>
<dbReference type="EC" id="5.6.2.4" evidence="12"/>
<evidence type="ECO:0000256" key="12">
    <source>
        <dbReference type="HAMAP-Rule" id="MF_00983"/>
    </source>
</evidence>
<comment type="subunit">
    <text evidence="12">Component of the replication restart primosome.</text>
</comment>
<name>A0A5C7EGF0_9PROT</name>
<feature type="binding site" evidence="12">
    <location>
        <position position="461"/>
    </location>
    <ligand>
        <name>Zn(2+)</name>
        <dbReference type="ChEBI" id="CHEBI:29105"/>
        <label>2</label>
    </ligand>
</feature>
<dbReference type="GO" id="GO:0006310">
    <property type="term" value="P:DNA recombination"/>
    <property type="evidence" value="ECO:0007669"/>
    <property type="project" value="InterPro"/>
</dbReference>
<dbReference type="InterPro" id="IPR042115">
    <property type="entry name" value="PriA_3primeBD_sf"/>
</dbReference>
<keyword evidence="7 12" id="KW-0862">Zinc</keyword>
<evidence type="ECO:0000256" key="6">
    <source>
        <dbReference type="ARBA" id="ARBA00022806"/>
    </source>
</evidence>
<feature type="binding site" evidence="12">
    <location>
        <position position="477"/>
    </location>
    <ligand>
        <name>Zn(2+)</name>
        <dbReference type="ChEBI" id="CHEBI:29105"/>
        <label>1</label>
    </ligand>
</feature>
<feature type="binding site" evidence="12">
    <location>
        <position position="446"/>
    </location>
    <ligand>
        <name>Zn(2+)</name>
        <dbReference type="ChEBI" id="CHEBI:29105"/>
        <label>2</label>
    </ligand>
</feature>
<dbReference type="Gene3D" id="3.40.1440.60">
    <property type="entry name" value="PriA, 3(prime) DNA-binding domain"/>
    <property type="match status" value="1"/>
</dbReference>
<comment type="caution">
    <text evidence="15">The sequence shown here is derived from an EMBL/GenBank/DDBJ whole genome shotgun (WGS) entry which is preliminary data.</text>
</comment>
<comment type="similarity">
    <text evidence="12">Belongs to the helicase family. PriA subfamily.</text>
</comment>
<protein>
    <recommendedName>
        <fullName evidence="12">Replication restart protein PriA</fullName>
    </recommendedName>
    <alternativeName>
        <fullName evidence="12">ATP-dependent DNA helicase PriA</fullName>
        <ecNumber evidence="12">5.6.2.4</ecNumber>
    </alternativeName>
    <alternativeName>
        <fullName evidence="12">DNA 3'-5' helicase PriA</fullName>
    </alternativeName>
</protein>
<evidence type="ECO:0000256" key="10">
    <source>
        <dbReference type="ARBA" id="ARBA00023235"/>
    </source>
</evidence>
<dbReference type="Pfam" id="PF00271">
    <property type="entry name" value="Helicase_C"/>
    <property type="match status" value="1"/>
</dbReference>
<feature type="binding site" evidence="12">
    <location>
        <position position="437"/>
    </location>
    <ligand>
        <name>Zn(2+)</name>
        <dbReference type="ChEBI" id="CHEBI:29105"/>
        <label>1</label>
    </ligand>
</feature>
<dbReference type="GO" id="GO:0043138">
    <property type="term" value="F:3'-5' DNA helicase activity"/>
    <property type="evidence" value="ECO:0007669"/>
    <property type="project" value="UniProtKB-EC"/>
</dbReference>
<keyword evidence="1 12" id="KW-0639">Primosome</keyword>
<keyword evidence="6 12" id="KW-0347">Helicase</keyword>
<gene>
    <name evidence="12" type="primary">priA</name>
    <name evidence="15" type="ORF">FR698_12585</name>
</gene>
<evidence type="ECO:0000256" key="2">
    <source>
        <dbReference type="ARBA" id="ARBA00022705"/>
    </source>
</evidence>
<dbReference type="InParanoid" id="A0A5C7EGF0"/>
<evidence type="ECO:0000313" key="16">
    <source>
        <dbReference type="Proteomes" id="UP000321201"/>
    </source>
</evidence>
<evidence type="ECO:0000256" key="5">
    <source>
        <dbReference type="ARBA" id="ARBA00022801"/>
    </source>
</evidence>
<dbReference type="CDD" id="cd18804">
    <property type="entry name" value="SF2_C_priA"/>
    <property type="match status" value="1"/>
</dbReference>
<comment type="function">
    <text evidence="12">Initiates the restart of stalled replication forks, which reloads the replicative helicase on sites other than the origin of replication. Recognizes and binds to abandoned replication forks and remodels them to uncover a helicase loading site. Promotes assembly of the primosome at these replication forks.</text>
</comment>
<feature type="binding site" evidence="12">
    <location>
        <position position="474"/>
    </location>
    <ligand>
        <name>Zn(2+)</name>
        <dbReference type="ChEBI" id="CHEBI:29105"/>
        <label>1</label>
    </ligand>
</feature>
<keyword evidence="9 12" id="KW-0238">DNA-binding</keyword>
<feature type="domain" description="Helicase C-terminal" evidence="14">
    <location>
        <begin position="454"/>
        <end position="636"/>
    </location>
</feature>
<feature type="binding site" evidence="12">
    <location>
        <position position="434"/>
    </location>
    <ligand>
        <name>Zn(2+)</name>
        <dbReference type="ChEBI" id="CHEBI:29105"/>
        <label>1</label>
    </ligand>
</feature>
<dbReference type="Pfam" id="PF17764">
    <property type="entry name" value="PriA_3primeBD"/>
    <property type="match status" value="1"/>
</dbReference>
<keyword evidence="4 12" id="KW-0547">Nucleotide-binding</keyword>
<evidence type="ECO:0000313" key="15">
    <source>
        <dbReference type="EMBL" id="TXF11039.1"/>
    </source>
</evidence>
<evidence type="ECO:0000256" key="9">
    <source>
        <dbReference type="ARBA" id="ARBA00023125"/>
    </source>
</evidence>
<accession>A0A5C7EGF0</accession>
<evidence type="ECO:0000256" key="11">
    <source>
        <dbReference type="ARBA" id="ARBA00048988"/>
    </source>
</evidence>
<dbReference type="GO" id="GO:0005524">
    <property type="term" value="F:ATP binding"/>
    <property type="evidence" value="ECO:0007669"/>
    <property type="project" value="UniProtKB-UniRule"/>
</dbReference>
<dbReference type="InterPro" id="IPR011545">
    <property type="entry name" value="DEAD/DEAH_box_helicase_dom"/>
</dbReference>
<proteinExistence type="inferred from homology"/>
<dbReference type="EMBL" id="VPFL01000018">
    <property type="protein sequence ID" value="TXF11039.1"/>
    <property type="molecule type" value="Genomic_DNA"/>
</dbReference>
<dbReference type="InterPro" id="IPR014001">
    <property type="entry name" value="Helicase_ATP-bd"/>
</dbReference>
<organism evidence="15 16">
    <name type="scientific">Pelomicrobium methylotrophicum</name>
    <dbReference type="NCBI Taxonomy" id="2602750"/>
    <lineage>
        <taxon>Bacteria</taxon>
        <taxon>Pseudomonadati</taxon>
        <taxon>Pseudomonadota</taxon>
        <taxon>Hydrogenophilia</taxon>
        <taxon>Hydrogenophilia incertae sedis</taxon>
        <taxon>Pelomicrobium</taxon>
    </lineage>
</organism>
<dbReference type="InterPro" id="IPR001650">
    <property type="entry name" value="Helicase_C-like"/>
</dbReference>
<reference evidence="15 16" key="1">
    <citation type="submission" date="2019-08" db="EMBL/GenBank/DDBJ databases">
        <title>Pelomicrobium methylotrophicum gen. nov., sp. nov. a moderately thermophilic, facultatively anaerobic, lithoautotrophic and methylotrophic bacterium isolated from a terrestrial mud volcano.</title>
        <authorList>
            <person name="Slobodkina G.B."/>
            <person name="Merkel A.Y."/>
            <person name="Slobodkin A.I."/>
        </authorList>
    </citation>
    <scope>NUCLEOTIDE SEQUENCE [LARGE SCALE GENOMIC DNA]</scope>
    <source>
        <strain evidence="15 16">SM250</strain>
    </source>
</reference>
<sequence>MARVALDVPSDTLFDYRIGPGQRISPGDRVRVPLGRRTTVGVVLEVASESEVPEGRLRPITEVLADEARLPPDILALLRFCHRYYHHPIGQVVATALPAGTRRARPLRLQHRRRYFPTARLASTGVEAVPARQVVARRLALRLLSSGSLDEAEARRLSPRWAQAMARLLEQGLAECRTEPRRPRSASATARLLPLTEEQEAVASAIRTGLDRYHTWLLHGVTGSGKTEVYLHLIADVVNAGRQALMLVPEINLTPQLEERVGTCLPGASVVTLHSGLPEAERTQHWLLAATGHADIVLGTRLAVFTPLPRLGLVVVDEEHDPSFKQQEGLRYSARDLAVLRGHDRNVPVVLGSATPSLESYANALAGRYQRLTLTRRAHAEATLPQVRIVNMRSCAAGELLSAPLKAALRERLARGEQSLVYLNRRGYAPVLFCSGCGWTSGCRRCAAKLVLHATDQRLRCHHCGAETAIPARCPACGNADLLPLGHGTQRLEDALRAEFPQIRLLRVDSDTTRRRHAWQAMRHAIREGSIDVLVGTQMLAKGHDFSRLTLVGIVDPDAALFAADFRASERLFAQLMQVAGRAGRAQRPGEVILQTRFPDHPLYRALAAHSYDAFAQAALRERREAGFPPYVHQALLRTDGLRLEACLAFLGAAAHAASELKQARRGVTVFDPVPAALPRRKGLFHAQLLVQAPSREALQRFLDAWVPRLGLLSARRVRWSLDVDPLEF</sequence>
<dbReference type="Pfam" id="PF18319">
    <property type="entry name" value="Zn_ribbon_PriA"/>
    <property type="match status" value="1"/>
</dbReference>
<dbReference type="InterPro" id="IPR040498">
    <property type="entry name" value="PriA_CRR"/>
</dbReference>
<dbReference type="GO" id="GO:0006270">
    <property type="term" value="P:DNA replication initiation"/>
    <property type="evidence" value="ECO:0007669"/>
    <property type="project" value="TreeGrafter"/>
</dbReference>